<dbReference type="InterPro" id="IPR002126">
    <property type="entry name" value="Cadherin-like_dom"/>
</dbReference>
<evidence type="ECO:0000256" key="7">
    <source>
        <dbReference type="PROSITE-ProRule" id="PRU00043"/>
    </source>
</evidence>
<evidence type="ECO:0000256" key="3">
    <source>
        <dbReference type="ARBA" id="ARBA00022737"/>
    </source>
</evidence>
<keyword evidence="2" id="KW-0812">Transmembrane</keyword>
<evidence type="ECO:0000259" key="8">
    <source>
        <dbReference type="PROSITE" id="PS50268"/>
    </source>
</evidence>
<dbReference type="PROSITE" id="PS00232">
    <property type="entry name" value="CADHERIN_1"/>
    <property type="match status" value="1"/>
</dbReference>
<feature type="domain" description="Cadherin" evidence="8">
    <location>
        <begin position="46"/>
        <end position="152"/>
    </location>
</feature>
<dbReference type="KEGG" id="bgt:106074807"/>
<evidence type="ECO:0000256" key="5">
    <source>
        <dbReference type="ARBA" id="ARBA00022989"/>
    </source>
</evidence>
<evidence type="ECO:0000313" key="9">
    <source>
        <dbReference type="EnsemblMetazoa" id="BGLB039249-PA"/>
    </source>
</evidence>
<dbReference type="InterPro" id="IPR015919">
    <property type="entry name" value="Cadherin-like_sf"/>
</dbReference>
<reference evidence="9" key="1">
    <citation type="submission" date="2020-05" db="UniProtKB">
        <authorList>
            <consortium name="EnsemblMetazoa"/>
        </authorList>
    </citation>
    <scope>IDENTIFICATION</scope>
    <source>
        <strain evidence="9">BB02</strain>
    </source>
</reference>
<comment type="subcellular location">
    <subcellularLocation>
        <location evidence="1">Membrane</location>
    </subcellularLocation>
</comment>
<dbReference type="PRINTS" id="PR00205">
    <property type="entry name" value="CADHERIN"/>
</dbReference>
<dbReference type="GO" id="GO:0007156">
    <property type="term" value="P:homophilic cell adhesion via plasma membrane adhesion molecules"/>
    <property type="evidence" value="ECO:0007669"/>
    <property type="project" value="InterPro"/>
</dbReference>
<dbReference type="STRING" id="6526.A0A2C9M776"/>
<dbReference type="VEuPathDB" id="VectorBase:BGLB039249"/>
<gene>
    <name evidence="9" type="primary">106074807</name>
</gene>
<dbReference type="CDD" id="cd11304">
    <property type="entry name" value="Cadherin_repeat"/>
    <property type="match status" value="1"/>
</dbReference>
<evidence type="ECO:0000256" key="2">
    <source>
        <dbReference type="ARBA" id="ARBA00022692"/>
    </source>
</evidence>
<keyword evidence="4 7" id="KW-0106">Calcium</keyword>
<dbReference type="SMART" id="SM00112">
    <property type="entry name" value="CA"/>
    <property type="match status" value="1"/>
</dbReference>
<evidence type="ECO:0000256" key="1">
    <source>
        <dbReference type="ARBA" id="ARBA00004370"/>
    </source>
</evidence>
<dbReference type="PANTHER" id="PTHR24026">
    <property type="entry name" value="FAT ATYPICAL CADHERIN-RELATED"/>
    <property type="match status" value="1"/>
</dbReference>
<evidence type="ECO:0000256" key="6">
    <source>
        <dbReference type="ARBA" id="ARBA00023136"/>
    </source>
</evidence>
<dbReference type="PROSITE" id="PS50268">
    <property type="entry name" value="CADHERIN_2"/>
    <property type="match status" value="1"/>
</dbReference>
<dbReference type="Proteomes" id="UP000076420">
    <property type="component" value="Unassembled WGS sequence"/>
</dbReference>
<evidence type="ECO:0000313" key="10">
    <source>
        <dbReference type="Proteomes" id="UP000076420"/>
    </source>
</evidence>
<evidence type="ECO:0000256" key="4">
    <source>
        <dbReference type="ARBA" id="ARBA00022837"/>
    </source>
</evidence>
<dbReference type="AlphaFoldDB" id="A0A2C9M776"/>
<dbReference type="SUPFAM" id="SSF49313">
    <property type="entry name" value="Cadherin-like"/>
    <property type="match status" value="1"/>
</dbReference>
<keyword evidence="3" id="KW-0677">Repeat</keyword>
<dbReference type="Pfam" id="PF00028">
    <property type="entry name" value="Cadherin"/>
    <property type="match status" value="1"/>
</dbReference>
<dbReference type="GO" id="GO:0005509">
    <property type="term" value="F:calcium ion binding"/>
    <property type="evidence" value="ECO:0007669"/>
    <property type="project" value="UniProtKB-UniRule"/>
</dbReference>
<dbReference type="EnsemblMetazoa" id="BGLB039249-RA">
    <property type="protein sequence ID" value="BGLB039249-PA"/>
    <property type="gene ID" value="BGLB039249"/>
</dbReference>
<dbReference type="InterPro" id="IPR020894">
    <property type="entry name" value="Cadherin_CS"/>
</dbReference>
<proteinExistence type="predicted"/>
<organism evidence="9 10">
    <name type="scientific">Biomphalaria glabrata</name>
    <name type="common">Bloodfluke planorb</name>
    <name type="synonym">Freshwater snail</name>
    <dbReference type="NCBI Taxonomy" id="6526"/>
    <lineage>
        <taxon>Eukaryota</taxon>
        <taxon>Metazoa</taxon>
        <taxon>Spiralia</taxon>
        <taxon>Lophotrochozoa</taxon>
        <taxon>Mollusca</taxon>
        <taxon>Gastropoda</taxon>
        <taxon>Heterobranchia</taxon>
        <taxon>Euthyneura</taxon>
        <taxon>Panpulmonata</taxon>
        <taxon>Hygrophila</taxon>
        <taxon>Lymnaeoidea</taxon>
        <taxon>Planorbidae</taxon>
        <taxon>Biomphalaria</taxon>
    </lineage>
</organism>
<dbReference type="Gene3D" id="2.60.40.60">
    <property type="entry name" value="Cadherins"/>
    <property type="match status" value="1"/>
</dbReference>
<sequence>MSEPLIEKPFLSITSLSQSGIQIPIRPSAQVIVRITDINDNNPTFAQSAYLFNVTEGQAVGTLLGSVLATDNDLPNSPNSAITYSIVLATDSYLFNINAGTGQLTTNYVFDYEVKKQYIILVKASDGGSPSRDAVVPVTVNILDVNDNKQCLQAKKQLEH</sequence>
<accession>A0A2C9M776</accession>
<protein>
    <recommendedName>
        <fullName evidence="8">Cadherin domain-containing protein</fullName>
    </recommendedName>
</protein>
<keyword evidence="6" id="KW-0472">Membrane</keyword>
<keyword evidence="5" id="KW-1133">Transmembrane helix</keyword>
<name>A0A2C9M776_BIOGL</name>
<dbReference type="GO" id="GO:0005886">
    <property type="term" value="C:plasma membrane"/>
    <property type="evidence" value="ECO:0007669"/>
    <property type="project" value="UniProtKB-SubCell"/>
</dbReference>
<dbReference type="PANTHER" id="PTHR24026:SF126">
    <property type="entry name" value="PROTOCADHERIN FAT 4"/>
    <property type="match status" value="1"/>
</dbReference>
<dbReference type="FunFam" id="2.60.40.60:FF:000020">
    <property type="entry name" value="Dachsous cadherin-related 1b"/>
    <property type="match status" value="1"/>
</dbReference>